<proteinExistence type="predicted"/>
<reference evidence="2" key="1">
    <citation type="journal article" date="2019" name="Int. J. Syst. Evol. Microbiol.">
        <title>The Global Catalogue of Microorganisms (GCM) 10K type strain sequencing project: providing services to taxonomists for standard genome sequencing and annotation.</title>
        <authorList>
            <consortium name="The Broad Institute Genomics Platform"/>
            <consortium name="The Broad Institute Genome Sequencing Center for Infectious Disease"/>
            <person name="Wu L."/>
            <person name="Ma J."/>
        </authorList>
    </citation>
    <scope>NUCLEOTIDE SEQUENCE [LARGE SCALE GENOMIC DNA]</scope>
    <source>
        <strain evidence="2">CCUG 62974</strain>
    </source>
</reference>
<dbReference type="EMBL" id="JBHTHX010000328">
    <property type="protein sequence ID" value="MFD0885301.1"/>
    <property type="molecule type" value="Genomic_DNA"/>
</dbReference>
<sequence>MTTITNTVKDASGAPVSGVQVTAHLVAAATFLVGGGEIVKEVTTTSAADGTWSLTLTPTESLTYPQGAYYTVSEGERRHTITVPVTGTHTLSEVLVSIPGVRADVGLTVTSGDARYELAARRGQPNGYPSLGADGLVPTSQLPAGSGGDAVSSVNGKTGVVTLTAADVGAATAGHTHTGAYDPAGTATTAVTAHEAAADPHPQYLTPAEGAATYASTNHVHAGGDITSGILAVARLPVGTTSGTVAAGDDSRIVGAVQRSLVTAKGDLLYGAGAATVGRLPVGADGQVLTADAAQTSGLKWVDPPSGGGGSGGGGPVYPLSAYGLVAASGDPESFMQSAAASNNLIFGVRIKIPAGVPLGGIWAAVRTGGTYTTSATKNRLALYSDDGEPIDALADNSALWTVSGWRGDLFPGGTIADGPERMAYVLQIVGGMTDLIFPYPSAANDAHSGWYNSGIGVTKRRTFYASGSDFPASFDPTSYGTPTTYTPLMGLSRGT</sequence>
<name>A0ABW3DQB3_9ACTN</name>
<dbReference type="Proteomes" id="UP001597024">
    <property type="component" value="Unassembled WGS sequence"/>
</dbReference>
<keyword evidence="2" id="KW-1185">Reference proteome</keyword>
<evidence type="ECO:0000313" key="2">
    <source>
        <dbReference type="Proteomes" id="UP001597024"/>
    </source>
</evidence>
<organism evidence="1 2">
    <name type="scientific">Streptosporangium algeriense</name>
    <dbReference type="NCBI Taxonomy" id="1682748"/>
    <lineage>
        <taxon>Bacteria</taxon>
        <taxon>Bacillati</taxon>
        <taxon>Actinomycetota</taxon>
        <taxon>Actinomycetes</taxon>
        <taxon>Streptosporangiales</taxon>
        <taxon>Streptosporangiaceae</taxon>
        <taxon>Streptosporangium</taxon>
    </lineage>
</organism>
<comment type="caution">
    <text evidence="1">The sequence shown here is derived from an EMBL/GenBank/DDBJ whole genome shotgun (WGS) entry which is preliminary data.</text>
</comment>
<accession>A0ABW3DQB3</accession>
<protein>
    <submittedName>
        <fullName evidence="1">Uncharacterized protein</fullName>
    </submittedName>
</protein>
<evidence type="ECO:0000313" key="1">
    <source>
        <dbReference type="EMBL" id="MFD0885301.1"/>
    </source>
</evidence>
<gene>
    <name evidence="1" type="ORF">ACFQ08_12165</name>
</gene>